<proteinExistence type="predicted"/>
<dbReference type="OrthoDB" id="6195729at2"/>
<keyword evidence="2" id="KW-1185">Reference proteome</keyword>
<reference evidence="1 2" key="1">
    <citation type="journal article" date="2005" name="Nucleic Acids Res.">
        <title>Genomic blueprint of Hahella chejuensis, a marine microbe producing an algicidal agent.</title>
        <authorList>
            <person name="Jeong H."/>
            <person name="Yim J.H."/>
            <person name="Lee C."/>
            <person name="Choi S.-H."/>
            <person name="Park Y.K."/>
            <person name="Yoon S.H."/>
            <person name="Hur C.-G."/>
            <person name="Kang H.-Y."/>
            <person name="Kim D."/>
            <person name="Lee H.H."/>
            <person name="Park K.H."/>
            <person name="Park S.-H."/>
            <person name="Park H.-S."/>
            <person name="Lee H.K."/>
            <person name="Oh T.K."/>
            <person name="Kim J.F."/>
        </authorList>
    </citation>
    <scope>NUCLEOTIDE SEQUENCE [LARGE SCALE GENOMIC DNA]</scope>
    <source>
        <strain evidence="1 2">KCTC 2396</strain>
    </source>
</reference>
<evidence type="ECO:0000313" key="2">
    <source>
        <dbReference type="Proteomes" id="UP000000238"/>
    </source>
</evidence>
<dbReference type="Proteomes" id="UP000000238">
    <property type="component" value="Chromosome"/>
</dbReference>
<sequence>MTIVNTVSLHEAMNNEVKKGGKKLALFVIDEQGKQAPRNHASLLSTITKAQTLRMPIYLIEIDHAALSDGAQPVVIGGAPPVGVRTWRDYCVRGATVVKKPHISMFNPETNLDIAAEIKRLNITGAVIIGTQTNQCVKVNAVGGYVDRNNTKKFDGLNKLCKVYTCGAVLRGAEEATWKNEPNVFYYNHLEVAPRPHR</sequence>
<dbReference type="Gene3D" id="3.40.50.850">
    <property type="entry name" value="Isochorismatase-like"/>
    <property type="match status" value="1"/>
</dbReference>
<dbReference type="RefSeq" id="WP_011398108.1">
    <property type="nucleotide sequence ID" value="NC_007645.1"/>
</dbReference>
<dbReference type="EMBL" id="CP000155">
    <property type="protein sequence ID" value="ABC31041.1"/>
    <property type="molecule type" value="Genomic_DNA"/>
</dbReference>
<organism evidence="1 2">
    <name type="scientific">Hahella chejuensis (strain KCTC 2396)</name>
    <dbReference type="NCBI Taxonomy" id="349521"/>
    <lineage>
        <taxon>Bacteria</taxon>
        <taxon>Pseudomonadati</taxon>
        <taxon>Pseudomonadota</taxon>
        <taxon>Gammaproteobacteria</taxon>
        <taxon>Oceanospirillales</taxon>
        <taxon>Hahellaceae</taxon>
        <taxon>Hahella</taxon>
    </lineage>
</organism>
<evidence type="ECO:0000313" key="1">
    <source>
        <dbReference type="EMBL" id="ABC31041.1"/>
    </source>
</evidence>
<protein>
    <submittedName>
        <fullName evidence="1">Uncharacterized protein</fullName>
    </submittedName>
</protein>
<accession>Q2SE83</accession>
<gene>
    <name evidence="1" type="ordered locus">HCH_04335</name>
</gene>
<dbReference type="eggNOG" id="ENOG502ZWZT">
    <property type="taxonomic scope" value="Bacteria"/>
</dbReference>
<dbReference type="InterPro" id="IPR036380">
    <property type="entry name" value="Isochorismatase-like_sf"/>
</dbReference>
<dbReference type="AlphaFoldDB" id="Q2SE83"/>
<dbReference type="KEGG" id="hch:HCH_04335"/>
<dbReference type="SUPFAM" id="SSF52499">
    <property type="entry name" value="Isochorismatase-like hydrolases"/>
    <property type="match status" value="1"/>
</dbReference>
<dbReference type="HOGENOM" id="CLU_1495500_0_0_6"/>
<name>Q2SE83_HAHCH</name>